<evidence type="ECO:0000256" key="5">
    <source>
        <dbReference type="PROSITE-ProRule" id="PRU00221"/>
    </source>
</evidence>
<protein>
    <recommendedName>
        <fullName evidence="9">Anaphase-promoting complex subunit 4 WD40 domain-containing protein</fullName>
    </recommendedName>
</protein>
<evidence type="ECO:0000313" key="7">
    <source>
        <dbReference type="EMBL" id="KAF7506261.1"/>
    </source>
</evidence>
<keyword evidence="4" id="KW-0539">Nucleus</keyword>
<evidence type="ECO:0000256" key="6">
    <source>
        <dbReference type="SAM" id="MobiDB-lite"/>
    </source>
</evidence>
<dbReference type="PROSITE" id="PS00678">
    <property type="entry name" value="WD_REPEATS_1"/>
    <property type="match status" value="2"/>
</dbReference>
<evidence type="ECO:0000256" key="3">
    <source>
        <dbReference type="ARBA" id="ARBA00022737"/>
    </source>
</evidence>
<keyword evidence="3" id="KW-0677">Repeat</keyword>
<dbReference type="InterPro" id="IPR036322">
    <property type="entry name" value="WD40_repeat_dom_sf"/>
</dbReference>
<dbReference type="SMART" id="SM00320">
    <property type="entry name" value="WD40"/>
    <property type="match status" value="6"/>
</dbReference>
<name>A0A8H7E4E4_9EURO</name>
<dbReference type="SUPFAM" id="SSF50978">
    <property type="entry name" value="WD40 repeat-like"/>
    <property type="match status" value="1"/>
</dbReference>
<dbReference type="InterPro" id="IPR019775">
    <property type="entry name" value="WD40_repeat_CS"/>
</dbReference>
<gene>
    <name evidence="7" type="ORF">GJ744_012069</name>
</gene>
<proteinExistence type="predicted"/>
<organism evidence="7 8">
    <name type="scientific">Endocarpon pusillum</name>
    <dbReference type="NCBI Taxonomy" id="364733"/>
    <lineage>
        <taxon>Eukaryota</taxon>
        <taxon>Fungi</taxon>
        <taxon>Dikarya</taxon>
        <taxon>Ascomycota</taxon>
        <taxon>Pezizomycotina</taxon>
        <taxon>Eurotiomycetes</taxon>
        <taxon>Chaetothyriomycetidae</taxon>
        <taxon>Verrucariales</taxon>
        <taxon>Verrucariaceae</taxon>
        <taxon>Endocarpon</taxon>
    </lineage>
</organism>
<dbReference type="Pfam" id="PF00400">
    <property type="entry name" value="WD40"/>
    <property type="match status" value="2"/>
</dbReference>
<dbReference type="EMBL" id="JAACFV010000090">
    <property type="protein sequence ID" value="KAF7506261.1"/>
    <property type="molecule type" value="Genomic_DNA"/>
</dbReference>
<dbReference type="InterPro" id="IPR015943">
    <property type="entry name" value="WD40/YVTN_repeat-like_dom_sf"/>
</dbReference>
<sequence length="475" mass="53902">MLQVVSNSFLRKIFGAQDHPDTLINVLRSGHAIALRFSRKGDYLASGRVDGKLVIWDMQTMSVALKMHGHFKQVQSISWSRCGRYILSAAQDWRAILWDLADASRVRIVKFQAPCYMAELHPYNHNLFICALFEDTPFLVDITNAKPVKRVLPSNPLMDNSLSSKDGKHTTCAAIFSLHGNHILTGTNKGYINIIETETRTIIHSAKISSGLITLLRLSSNGRSLLVNSTDRIIRVIHLPDLTQIRPSNAVPNQDEDTDPGTVAENITLSVEHKFQDLVNRLRWNHTTFSHSSSNSSSDYVTASTYMKKDIYIWELSTNSLLRILENSEEPAIIEWHPSRPLIATTGIETGGIQFWGIEPQQKWSALAPDFAEVEENVEYTEREDEFDEYPEEERTKRRLDREDEEVDIFTIEPTKADEEEAFVLPVIIGVDQESDDDDELVPTGVGTMRKKEANEGREWEESVEPAVVARRRAR</sequence>
<evidence type="ECO:0000256" key="1">
    <source>
        <dbReference type="ARBA" id="ARBA00004123"/>
    </source>
</evidence>
<comment type="subcellular location">
    <subcellularLocation>
        <location evidence="1">Nucleus</location>
    </subcellularLocation>
</comment>
<dbReference type="PROSITE" id="PS50294">
    <property type="entry name" value="WD_REPEATS_REGION"/>
    <property type="match status" value="1"/>
</dbReference>
<dbReference type="Proteomes" id="UP000606974">
    <property type="component" value="Unassembled WGS sequence"/>
</dbReference>
<dbReference type="InterPro" id="IPR037850">
    <property type="entry name" value="RBBP5/Swd1"/>
</dbReference>
<dbReference type="InterPro" id="IPR001680">
    <property type="entry name" value="WD40_rpt"/>
</dbReference>
<feature type="region of interest" description="Disordered" evidence="6">
    <location>
        <begin position="434"/>
        <end position="461"/>
    </location>
</feature>
<feature type="repeat" description="WD" evidence="5">
    <location>
        <begin position="67"/>
        <end position="108"/>
    </location>
</feature>
<feature type="compositionally biased region" description="Basic and acidic residues" evidence="6">
    <location>
        <begin position="450"/>
        <end position="461"/>
    </location>
</feature>
<comment type="caution">
    <text evidence="7">The sequence shown here is derived from an EMBL/GenBank/DDBJ whole genome shotgun (WGS) entry which is preliminary data.</text>
</comment>
<feature type="repeat" description="WD" evidence="5">
    <location>
        <begin position="34"/>
        <end position="66"/>
    </location>
</feature>
<dbReference type="PANTHER" id="PTHR44040:SF1">
    <property type="entry name" value="RETINOBLASTOMA-BINDING PROTEIN 5"/>
    <property type="match status" value="1"/>
</dbReference>
<dbReference type="OrthoDB" id="196858at2759"/>
<dbReference type="PROSITE" id="PS50082">
    <property type="entry name" value="WD_REPEATS_2"/>
    <property type="match status" value="2"/>
</dbReference>
<dbReference type="Gene3D" id="2.130.10.10">
    <property type="entry name" value="YVTN repeat-like/Quinoprotein amine dehydrogenase"/>
    <property type="match status" value="1"/>
</dbReference>
<evidence type="ECO:0000256" key="4">
    <source>
        <dbReference type="ARBA" id="ARBA00023242"/>
    </source>
</evidence>
<accession>A0A8H7E4E4</accession>
<reference evidence="7" key="1">
    <citation type="submission" date="2020-02" db="EMBL/GenBank/DDBJ databases">
        <authorList>
            <person name="Palmer J.M."/>
        </authorList>
    </citation>
    <scope>NUCLEOTIDE SEQUENCE</scope>
    <source>
        <strain evidence="7">EPUS1.4</strain>
        <tissue evidence="7">Thallus</tissue>
    </source>
</reference>
<evidence type="ECO:0008006" key="9">
    <source>
        <dbReference type="Google" id="ProtNLM"/>
    </source>
</evidence>
<dbReference type="AlphaFoldDB" id="A0A8H7E4E4"/>
<keyword evidence="8" id="KW-1185">Reference proteome</keyword>
<keyword evidence="2 5" id="KW-0853">WD repeat</keyword>
<evidence type="ECO:0000256" key="2">
    <source>
        <dbReference type="ARBA" id="ARBA00022574"/>
    </source>
</evidence>
<evidence type="ECO:0000313" key="8">
    <source>
        <dbReference type="Proteomes" id="UP000606974"/>
    </source>
</evidence>
<dbReference type="PANTHER" id="PTHR44040">
    <property type="entry name" value="RETINOBLASTOMA-BINDING PROTEIN 5"/>
    <property type="match status" value="1"/>
</dbReference>
<dbReference type="GO" id="GO:0048188">
    <property type="term" value="C:Set1C/COMPASS complex"/>
    <property type="evidence" value="ECO:0007669"/>
    <property type="project" value="InterPro"/>
</dbReference>